<dbReference type="AlphaFoldDB" id="A0A1Q2MAY4"/>
<evidence type="ECO:0000259" key="5">
    <source>
        <dbReference type="PROSITE" id="PS50943"/>
    </source>
</evidence>
<dbReference type="OrthoDB" id="291639at2"/>
<dbReference type="STRING" id="1851148.SMSP2_00180"/>
<dbReference type="CDD" id="cd01392">
    <property type="entry name" value="HTH_LacI"/>
    <property type="match status" value="1"/>
</dbReference>
<evidence type="ECO:0000259" key="4">
    <source>
        <dbReference type="PROSITE" id="PS50932"/>
    </source>
</evidence>
<protein>
    <submittedName>
        <fullName evidence="6">Maltose operon transcriptional repressor</fullName>
    </submittedName>
</protein>
<feature type="domain" description="HTH lacI-type" evidence="4">
    <location>
        <begin position="8"/>
        <end position="62"/>
    </location>
</feature>
<dbReference type="GO" id="GO:0000976">
    <property type="term" value="F:transcription cis-regulatory region binding"/>
    <property type="evidence" value="ECO:0007669"/>
    <property type="project" value="TreeGrafter"/>
</dbReference>
<dbReference type="PANTHER" id="PTHR30146">
    <property type="entry name" value="LACI-RELATED TRANSCRIPTIONAL REPRESSOR"/>
    <property type="match status" value="1"/>
</dbReference>
<keyword evidence="2" id="KW-0238">DNA-binding</keyword>
<dbReference type="Pfam" id="PF13377">
    <property type="entry name" value="Peripla_BP_3"/>
    <property type="match status" value="1"/>
</dbReference>
<dbReference type="InterPro" id="IPR028082">
    <property type="entry name" value="Peripla_BP_I"/>
</dbReference>
<organism evidence="6 7">
    <name type="scientific">Limihaloglobus sulfuriphilus</name>
    <dbReference type="NCBI Taxonomy" id="1851148"/>
    <lineage>
        <taxon>Bacteria</taxon>
        <taxon>Pseudomonadati</taxon>
        <taxon>Planctomycetota</taxon>
        <taxon>Phycisphaerae</taxon>
        <taxon>Sedimentisphaerales</taxon>
        <taxon>Sedimentisphaeraceae</taxon>
        <taxon>Limihaloglobus</taxon>
    </lineage>
</organism>
<keyword evidence="7" id="KW-1185">Reference proteome</keyword>
<gene>
    <name evidence="6" type="primary">malR</name>
    <name evidence="6" type="ORF">SMSP2_00180</name>
</gene>
<reference evidence="7" key="1">
    <citation type="submission" date="2017-02" db="EMBL/GenBank/DDBJ databases">
        <title>Comparative genomics and description of representatives of a novel lineage of planctomycetes thriving in anoxic sediments.</title>
        <authorList>
            <person name="Spring S."/>
            <person name="Bunk B."/>
            <person name="Sproer C."/>
        </authorList>
    </citation>
    <scope>NUCLEOTIDE SEQUENCE [LARGE SCALE GENOMIC DNA]</scope>
    <source>
        <strain evidence="7">SM-Chi-D1</strain>
    </source>
</reference>
<name>A0A1Q2MAY4_9BACT</name>
<dbReference type="Pfam" id="PF00356">
    <property type="entry name" value="LacI"/>
    <property type="match status" value="1"/>
</dbReference>
<dbReference type="EMBL" id="CP019646">
    <property type="protein sequence ID" value="AQQ69846.1"/>
    <property type="molecule type" value="Genomic_DNA"/>
</dbReference>
<keyword evidence="1" id="KW-0805">Transcription regulation</keyword>
<dbReference type="Gene3D" id="1.10.260.40">
    <property type="entry name" value="lambda repressor-like DNA-binding domains"/>
    <property type="match status" value="1"/>
</dbReference>
<keyword evidence="3" id="KW-0804">Transcription</keyword>
<dbReference type="Gene3D" id="3.40.50.2300">
    <property type="match status" value="2"/>
</dbReference>
<evidence type="ECO:0000256" key="2">
    <source>
        <dbReference type="ARBA" id="ARBA00023125"/>
    </source>
</evidence>
<dbReference type="SMART" id="SM00354">
    <property type="entry name" value="HTH_LACI"/>
    <property type="match status" value="1"/>
</dbReference>
<evidence type="ECO:0000313" key="7">
    <source>
        <dbReference type="Proteomes" id="UP000188181"/>
    </source>
</evidence>
<evidence type="ECO:0000313" key="6">
    <source>
        <dbReference type="EMBL" id="AQQ69846.1"/>
    </source>
</evidence>
<dbReference type="PROSITE" id="PS50943">
    <property type="entry name" value="HTH_CROC1"/>
    <property type="match status" value="1"/>
</dbReference>
<dbReference type="InterPro" id="IPR010982">
    <property type="entry name" value="Lambda_DNA-bd_dom_sf"/>
</dbReference>
<dbReference type="InterPro" id="IPR000843">
    <property type="entry name" value="HTH_LacI"/>
</dbReference>
<dbReference type="SUPFAM" id="SSF47413">
    <property type="entry name" value="lambda repressor-like DNA-binding domains"/>
    <property type="match status" value="1"/>
</dbReference>
<dbReference type="GO" id="GO:0003700">
    <property type="term" value="F:DNA-binding transcription factor activity"/>
    <property type="evidence" value="ECO:0007669"/>
    <property type="project" value="TreeGrafter"/>
</dbReference>
<dbReference type="RefSeq" id="WP_146682151.1">
    <property type="nucleotide sequence ID" value="NZ_CP019646.1"/>
</dbReference>
<dbReference type="PANTHER" id="PTHR30146:SF24">
    <property type="entry name" value="XYLOSE OPERON REGULATORY PROTEIN"/>
    <property type="match status" value="1"/>
</dbReference>
<evidence type="ECO:0000256" key="1">
    <source>
        <dbReference type="ARBA" id="ARBA00023015"/>
    </source>
</evidence>
<dbReference type="SUPFAM" id="SSF53822">
    <property type="entry name" value="Periplasmic binding protein-like I"/>
    <property type="match status" value="1"/>
</dbReference>
<dbReference type="InterPro" id="IPR046335">
    <property type="entry name" value="LacI/GalR-like_sensor"/>
</dbReference>
<proteinExistence type="predicted"/>
<dbReference type="PROSITE" id="PS50932">
    <property type="entry name" value="HTH_LACI_2"/>
    <property type="match status" value="1"/>
</dbReference>
<accession>A0A1Q2MAY4</accession>
<dbReference type="Proteomes" id="UP000188181">
    <property type="component" value="Chromosome"/>
</dbReference>
<feature type="domain" description="HTH cro/C1-type" evidence="5">
    <location>
        <begin position="9"/>
        <end position="53"/>
    </location>
</feature>
<evidence type="ECO:0000256" key="3">
    <source>
        <dbReference type="ARBA" id="ARBA00023163"/>
    </source>
</evidence>
<dbReference type="KEGG" id="pbas:SMSP2_00180"/>
<dbReference type="InterPro" id="IPR001387">
    <property type="entry name" value="Cro/C1-type_HTH"/>
</dbReference>
<sequence length="351" mass="38678">MFYYALMVSITEIADMAGVSPATVSRTLTKSAKVSDETLARIEEAMEKSGYSLEIHRKRNNSRVARVKNIAFLILSRDVLQDYSSSFNKTTRAVSSAIIQSHANMIHAYVDKLDNLPPAVANGTIDGLVLSGSCSDDQVMKMISGIPKVWLSSHREGEMVLPLVGNEGIGKMAAGYLSRRGHKKIAFLNAFSEHLAMATRSDFFEFYARKNDVDVELFTKRNREKTYNSIHEIKHALEELIDQWASQPSRATGLFIPLDIQVAICYEILAAKGIKAGIDVDIIGCDNDEAALMGLSPKPATIEIGAAAMGYRAVQELMWRIDNPHAKKHDSVTVVVEPKLVPGGVTDFFVK</sequence>